<dbReference type="EMBL" id="QZFV01000087">
    <property type="protein sequence ID" value="RJQ84342.1"/>
    <property type="molecule type" value="Genomic_DNA"/>
</dbReference>
<dbReference type="PROSITE" id="PS51257">
    <property type="entry name" value="PROKAR_LIPOPROTEIN"/>
    <property type="match status" value="1"/>
</dbReference>
<evidence type="ECO:0000256" key="1">
    <source>
        <dbReference type="SAM" id="MobiDB-lite"/>
    </source>
</evidence>
<protein>
    <submittedName>
        <fullName evidence="3">DUF3558 domain-containing protein</fullName>
    </submittedName>
</protein>
<gene>
    <name evidence="3" type="ORF">D5S19_16975</name>
</gene>
<dbReference type="RefSeq" id="WP_120024322.1">
    <property type="nucleotide sequence ID" value="NZ_QZFV01000087.1"/>
</dbReference>
<dbReference type="OrthoDB" id="3625718at2"/>
<dbReference type="InterPro" id="IPR024520">
    <property type="entry name" value="DUF3558"/>
</dbReference>
<feature type="signal peptide" evidence="2">
    <location>
        <begin position="1"/>
        <end position="22"/>
    </location>
</feature>
<comment type="caution">
    <text evidence="3">The sequence shown here is derived from an EMBL/GenBank/DDBJ whole genome shotgun (WGS) entry which is preliminary data.</text>
</comment>
<dbReference type="Proteomes" id="UP000285112">
    <property type="component" value="Unassembled WGS sequence"/>
</dbReference>
<dbReference type="Pfam" id="PF12079">
    <property type="entry name" value="DUF3558"/>
    <property type="match status" value="1"/>
</dbReference>
<evidence type="ECO:0000256" key="2">
    <source>
        <dbReference type="SAM" id="SignalP"/>
    </source>
</evidence>
<evidence type="ECO:0000313" key="4">
    <source>
        <dbReference type="Proteomes" id="UP000285112"/>
    </source>
</evidence>
<organism evidence="3 4">
    <name type="scientific">Amycolatopsis panacis</name>
    <dbReference type="NCBI Taxonomy" id="2340917"/>
    <lineage>
        <taxon>Bacteria</taxon>
        <taxon>Bacillati</taxon>
        <taxon>Actinomycetota</taxon>
        <taxon>Actinomycetes</taxon>
        <taxon>Pseudonocardiales</taxon>
        <taxon>Pseudonocardiaceae</taxon>
        <taxon>Amycolatopsis</taxon>
    </lineage>
</organism>
<keyword evidence="4" id="KW-1185">Reference proteome</keyword>
<evidence type="ECO:0000313" key="3">
    <source>
        <dbReference type="EMBL" id="RJQ84342.1"/>
    </source>
</evidence>
<sequence>MTKPIARTIATGLLLITATACSPTPGTPSPAPSSSAPLSTGPPLPQVASPLNVTRYEQDPCSALSPAQATEFIGATRSSKDPSSIAPICTWFDRHNSGVSLGFLPGQGGLATTYKNSVGSTTGYFQGTPDVSGYPAVFSAVHDDRDDGGCQIAVGVTNGEVFTVGSVLNKNSPSYSDPCSLVRKVAEAAVTTIKAGA</sequence>
<feature type="chain" id="PRO_5038450043" evidence="2">
    <location>
        <begin position="23"/>
        <end position="197"/>
    </location>
</feature>
<feature type="region of interest" description="Disordered" evidence="1">
    <location>
        <begin position="21"/>
        <end position="49"/>
    </location>
</feature>
<reference evidence="3 4" key="1">
    <citation type="submission" date="2018-09" db="EMBL/GenBank/DDBJ databases">
        <title>YIM PH 21725 draft genome.</title>
        <authorList>
            <person name="Miao C."/>
        </authorList>
    </citation>
    <scope>NUCLEOTIDE SEQUENCE [LARGE SCALE GENOMIC DNA]</scope>
    <source>
        <strain evidence="4">YIM PH21725</strain>
    </source>
</reference>
<proteinExistence type="predicted"/>
<name>A0A419I2R8_9PSEU</name>
<keyword evidence="2" id="KW-0732">Signal</keyword>
<dbReference type="AlphaFoldDB" id="A0A419I2R8"/>
<accession>A0A419I2R8</accession>